<feature type="compositionally biased region" description="Polar residues" evidence="7">
    <location>
        <begin position="1640"/>
        <end position="1666"/>
    </location>
</feature>
<dbReference type="PROSITE" id="PS00623">
    <property type="entry name" value="GMC_OXRED_1"/>
    <property type="match status" value="1"/>
</dbReference>
<dbReference type="Pfam" id="PF00732">
    <property type="entry name" value="GMC_oxred_N"/>
    <property type="match status" value="1"/>
</dbReference>
<keyword evidence="2" id="KW-0597">Phosphoprotein</keyword>
<feature type="region of interest" description="Disordered" evidence="7">
    <location>
        <begin position="890"/>
        <end position="976"/>
    </location>
</feature>
<keyword evidence="6" id="KW-0285">Flavoprotein</keyword>
<keyword evidence="3" id="KW-0238">DNA-binding</keyword>
<keyword evidence="6" id="KW-0274">FAD</keyword>
<feature type="domain" description="Glucose-methanol-choline oxidoreductase N-terminal" evidence="8">
    <location>
        <begin position="2013"/>
        <end position="2036"/>
    </location>
</feature>
<keyword evidence="4" id="KW-0804">Transcription</keyword>
<dbReference type="GO" id="GO:0005634">
    <property type="term" value="C:nucleus"/>
    <property type="evidence" value="ECO:0007669"/>
    <property type="project" value="UniProtKB-SubCell"/>
</dbReference>
<dbReference type="InterPro" id="IPR000172">
    <property type="entry name" value="GMC_OxRdtase_N"/>
</dbReference>
<evidence type="ECO:0000256" key="7">
    <source>
        <dbReference type="SAM" id="MobiDB-lite"/>
    </source>
</evidence>
<dbReference type="SUPFAM" id="SSF51905">
    <property type="entry name" value="FAD/NAD(P)-binding domain"/>
    <property type="match status" value="1"/>
</dbReference>
<gene>
    <name evidence="10" type="ORF">GE061_002661</name>
</gene>
<dbReference type="GO" id="GO:0003677">
    <property type="term" value="F:DNA binding"/>
    <property type="evidence" value="ECO:0007669"/>
    <property type="project" value="UniProtKB-KW"/>
</dbReference>
<accession>A0A8S9X5D8</accession>
<comment type="subcellular location">
    <subcellularLocation>
        <location evidence="1">Nucleus</location>
    </subcellularLocation>
</comment>
<dbReference type="GO" id="GO:0016614">
    <property type="term" value="F:oxidoreductase activity, acting on CH-OH group of donors"/>
    <property type="evidence" value="ECO:0007669"/>
    <property type="project" value="InterPro"/>
</dbReference>
<protein>
    <recommendedName>
        <fullName evidence="8 9">Glucose-methanol-choline oxidoreductase N-terminal domain-containing protein</fullName>
    </recommendedName>
</protein>
<dbReference type="PROSITE" id="PS00624">
    <property type="entry name" value="GMC_OXRED_2"/>
    <property type="match status" value="1"/>
</dbReference>
<dbReference type="InterPro" id="IPR036188">
    <property type="entry name" value="FAD/NAD-bd_sf"/>
</dbReference>
<dbReference type="GO" id="GO:0042791">
    <property type="term" value="P:5S class rRNA transcription by RNA polymerase III"/>
    <property type="evidence" value="ECO:0007669"/>
    <property type="project" value="TreeGrafter"/>
</dbReference>
<keyword evidence="11" id="KW-1185">Reference proteome</keyword>
<evidence type="ECO:0000259" key="9">
    <source>
        <dbReference type="PROSITE" id="PS00624"/>
    </source>
</evidence>
<feature type="compositionally biased region" description="Basic and acidic residues" evidence="7">
    <location>
        <begin position="955"/>
        <end position="969"/>
    </location>
</feature>
<feature type="compositionally biased region" description="Acidic residues" evidence="7">
    <location>
        <begin position="1390"/>
        <end position="1401"/>
    </location>
</feature>
<evidence type="ECO:0000256" key="5">
    <source>
        <dbReference type="ARBA" id="ARBA00023242"/>
    </source>
</evidence>
<dbReference type="Pfam" id="PF24101">
    <property type="entry name" value="WHD_GTF3C1"/>
    <property type="match status" value="1"/>
</dbReference>
<dbReference type="OrthoDB" id="68020at2759"/>
<feature type="region of interest" description="Disordered" evidence="7">
    <location>
        <begin position="1619"/>
        <end position="1681"/>
    </location>
</feature>
<dbReference type="Proteomes" id="UP000466442">
    <property type="component" value="Unassembled WGS sequence"/>
</dbReference>
<organism evidence="10 11">
    <name type="scientific">Apolygus lucorum</name>
    <name type="common">Small green plant bug</name>
    <name type="synonym">Lygocoris lucorum</name>
    <dbReference type="NCBI Taxonomy" id="248454"/>
    <lineage>
        <taxon>Eukaryota</taxon>
        <taxon>Metazoa</taxon>
        <taxon>Ecdysozoa</taxon>
        <taxon>Arthropoda</taxon>
        <taxon>Hexapoda</taxon>
        <taxon>Insecta</taxon>
        <taxon>Pterygota</taxon>
        <taxon>Neoptera</taxon>
        <taxon>Paraneoptera</taxon>
        <taxon>Hemiptera</taxon>
        <taxon>Heteroptera</taxon>
        <taxon>Panheteroptera</taxon>
        <taxon>Cimicomorpha</taxon>
        <taxon>Miridae</taxon>
        <taxon>Mirini</taxon>
        <taxon>Apolygus</taxon>
    </lineage>
</organism>
<dbReference type="InterPro" id="IPR056467">
    <property type="entry name" value="eWH_GTF3C1"/>
</dbReference>
<comment type="similarity">
    <text evidence="6">Belongs to the GMC oxidoreductase family.</text>
</comment>
<evidence type="ECO:0000313" key="10">
    <source>
        <dbReference type="EMBL" id="KAF6204320.1"/>
    </source>
</evidence>
<dbReference type="Pfam" id="PF05199">
    <property type="entry name" value="GMC_oxred_C"/>
    <property type="match status" value="1"/>
</dbReference>
<dbReference type="CDD" id="cd16169">
    <property type="entry name" value="Tau138_eWH"/>
    <property type="match status" value="1"/>
</dbReference>
<reference evidence="10" key="1">
    <citation type="journal article" date="2021" name="Mol. Ecol. Resour.">
        <title>Apolygus lucorum genome provides insights into omnivorousness and mesophyll feeding.</title>
        <authorList>
            <person name="Liu Y."/>
            <person name="Liu H."/>
            <person name="Wang H."/>
            <person name="Huang T."/>
            <person name="Liu B."/>
            <person name="Yang B."/>
            <person name="Yin L."/>
            <person name="Li B."/>
            <person name="Zhang Y."/>
            <person name="Zhang S."/>
            <person name="Jiang F."/>
            <person name="Zhang X."/>
            <person name="Ren Y."/>
            <person name="Wang B."/>
            <person name="Wang S."/>
            <person name="Lu Y."/>
            <person name="Wu K."/>
            <person name="Fan W."/>
            <person name="Wang G."/>
        </authorList>
    </citation>
    <scope>NUCLEOTIDE SEQUENCE</scope>
    <source>
        <strain evidence="10">12Hb</strain>
    </source>
</reference>
<feature type="region of interest" description="Disordered" evidence="7">
    <location>
        <begin position="1386"/>
        <end position="1413"/>
    </location>
</feature>
<dbReference type="InterPro" id="IPR007867">
    <property type="entry name" value="GMC_OxRtase_C"/>
</dbReference>
<dbReference type="SUPFAM" id="SSF54373">
    <property type="entry name" value="FAD-linked reductases, C-terminal domain"/>
    <property type="match status" value="1"/>
</dbReference>
<evidence type="ECO:0000256" key="2">
    <source>
        <dbReference type="ARBA" id="ARBA00022553"/>
    </source>
</evidence>
<dbReference type="PANTHER" id="PTHR15180">
    <property type="entry name" value="GENERAL TRANSCRIPTION FACTOR 3C POLYPEPTIDE 1"/>
    <property type="match status" value="1"/>
</dbReference>
<dbReference type="InterPro" id="IPR007309">
    <property type="entry name" value="TFIIIC_Bblock-bd"/>
</dbReference>
<feature type="compositionally biased region" description="Low complexity" evidence="7">
    <location>
        <begin position="934"/>
        <end position="950"/>
    </location>
</feature>
<dbReference type="Gene3D" id="3.30.560.10">
    <property type="entry name" value="Glucose Oxidase, domain 3"/>
    <property type="match status" value="1"/>
</dbReference>
<evidence type="ECO:0000313" key="11">
    <source>
        <dbReference type="Proteomes" id="UP000466442"/>
    </source>
</evidence>
<dbReference type="Gene3D" id="3.50.50.60">
    <property type="entry name" value="FAD/NAD(P)-binding domain"/>
    <property type="match status" value="1"/>
</dbReference>
<name>A0A8S9X5D8_APOLU</name>
<evidence type="ECO:0000256" key="4">
    <source>
        <dbReference type="ARBA" id="ARBA00023163"/>
    </source>
</evidence>
<comment type="caution">
    <text evidence="10">The sequence shown here is derived from an EMBL/GenBank/DDBJ whole genome shotgun (WGS) entry which is preliminary data.</text>
</comment>
<dbReference type="PANTHER" id="PTHR15180:SF1">
    <property type="entry name" value="GENERAL TRANSCRIPTION FACTOR 3C POLYPEPTIDE 1"/>
    <property type="match status" value="1"/>
</dbReference>
<dbReference type="InterPro" id="IPR044210">
    <property type="entry name" value="Tfc3-like"/>
</dbReference>
<keyword evidence="5" id="KW-0539">Nucleus</keyword>
<dbReference type="InterPro" id="IPR035625">
    <property type="entry name" value="Tfc3-like_eWH"/>
</dbReference>
<proteinExistence type="inferred from homology"/>
<feature type="compositionally biased region" description="Basic residues" evidence="7">
    <location>
        <begin position="891"/>
        <end position="901"/>
    </location>
</feature>
<dbReference type="GO" id="GO:0006384">
    <property type="term" value="P:transcription initiation at RNA polymerase III promoter"/>
    <property type="evidence" value="ECO:0007669"/>
    <property type="project" value="InterPro"/>
</dbReference>
<dbReference type="GO" id="GO:0000127">
    <property type="term" value="C:transcription factor TFIIIC complex"/>
    <property type="evidence" value="ECO:0007669"/>
    <property type="project" value="InterPro"/>
</dbReference>
<sequence length="2526" mass="285943">MALELNSNKELPSNCYTYPHFPIDADGNRGSCPLYDQRKDITSEVRGVSLQFAQEKWGSCLVIVADQNTRLQALLEPQSNVLNEMTVKQYCFLERVGRSRQHGEISQGKTGLQAIVEDSKTLFYYKKYLSKHKLIVQQVFFLKINKTNTTGLIIHLPKYYAEIKTKFISDADKVADFVKASPERFVLYRTLTEKFGATIDIKKMILRHPKRFRSELTPYRILHPDADPKDWKMKNGGEKTIRIFRLLDNDENGEEEEDEDDADSGFLKFQYRTLDTSLVRQCINVIETAGPRGLSLAEVETVLGLSHLHARGLCRYLIKKGVCGSASIDKGRQRVVHTFSKKYENSSQNLAIELEVEKDRLLKMLSKNVETEEPPPKKIKVEEPVGTSFFKNIPKVPNVLPSQEEIDAIETQITMSDYVPQTNNFNSLIGECEEGGSLITARLVRRAQLILKAVNAHKVIHDPQKLQRMINDEEELEGHKYTVDRKSVTRILDKLVKDGHVRIMKIRLNGHGREKTLHFIVHPSVDSNHSEILSAIEQAKMKLPIITKDAIKREARLSRKLANQEDSLNTPLKVFNLGTYDNKAGRKYGLKPKFVKKQVLHSFIFYLVYEHKGKEASREQVENLLTNKNVDLSLMDEMSTVYSTSGDWKTFLPPIPEHKEYKKGWFLVSDLLLRLPLVLFMAMVNVPYEIPGLMDYLNHPIKKYYLVKNIPQDIANTLTIHRKYIFTISELLTKLAFMGLVQVGPQKLKEKDQYFVFVNRNACLLDTTPSGSGYNHVSKDMQYEAMTYEFRSLEDVEQYWYDLWNFAMNTNLGCRNVMSGKPVVIESVSTKKILVDAITPRGVDEAIARDIGYLPGDRLGAAGLDSDLFVHLKRNWYWTSDARMETQKVLTPRKAKVKTPKKRDYSRTSNGEAAPSGEIKKIKLVAPKNKLKQSSSSESAEAAASTSHAAPEPPSPERVKRSPLREVQIHKKAKHKKITRWLKPKRTRTGRKPYYDQVDREALRRMVKLRVDWSTMEDNLLLICKVASLYMSAESRRHVAKNFCVVREILHSSYPISQNKTSRACQRRMHYMMKNPSTAHSVYLCLEEIKQDPEITDKFGMAVEKMDRLIKSQGKGPKCCQAEYDKIYKDLVKCLLVKLKDIAATSDEVTLENASIPDTVEEFRSSYKVVVPKNLNLRYGSFSEVQNIVDIMCSVVNVVIHSSLCTAYDKTSYSYQLFFVYQQYPDKLLRSVMAKCRTMQVVSCRKRYKRWKTANSGCLPLSSSPYQLSITYINILQTRYQYNIFYECRRALQEMLSKLDLQKQVVSLEGSSSTSEPETSLVDVQVTNGGECANIVELFSVNFIEIDVQFPQNLIVLDPKLSEQEETHTLIMKRFKEMLSIISSKKANNEGDEENEEDDEFVQNKPASQTDDDALTDEFNLSNKSGVANTASRLALYMMRDEPVEYLDKNLQHAHDYFVLKPCKIRVKIDEDKVTNYLLGDQKRLDVVNDIKRLALFNDETVESSEIIERLEDLDKQVLEPLIHFIETRKEVGALYKDIMSRVEGPEGEIHKCLDVLIENQYILKSGNVHLRFIHNKYRKPWLVKSYYIPRGKRENIPHNSNTNVSWVLQLKDDSEDELLPLPDQQHSLSKDESDLNENGAPTSKVKSSSDDGQTTDLPSSETASSDALAGRGSSKTSEPVVMVLRNKKRRWASLKENKFGEFDFSGMVPIQMSMRPWFRVDGTLNRKVLDRLLGSVLGQCLCTPGTTLKTLQDRFTPALQPVHTYDLILILRRIEAVELKVLKKKTKPGLMSKRITISEEIASGHEDADQVTVQPQLLAVSQLGRFLNERHLGKDYLDALTDSPFLGRSCASMDKAEEESHIKNSQTAGYVSEVLYNSGSSEIFNPCPGHATGLAGEAFTDLVNTIIVSSCILAAPCTYPPDVGGDCQDGMVFDFIIVGAGSSGSVVASRLSEIADWNILVLEAGSDPPMTTDVPYYYLNLQKSDIDWSFTTRREKGLFNGLMGRVNRWPRGKVLGGTSTMNAMLYARGSRRAFDNFAAEGNVGWSFSDVLPYFKKSEDMRDMFILNNPLSAMYHAREGPMTLSRLGEGEPNIIKLLRDAGTELGYPPNCDVNGVSSTGFTAHNQGTIRDGERLNTAKAFLNPVKRRKNLFVIKHAVVTKVIICPETKRAYGVEYVYKNEKVARFLRASREVILCAGAIGSPKILLQSGVGPRKDLEDLNIYVIQNLQVGRNLHDHIMFPGMPVTLNGGEPPSTPLDVLDDGYEYLTRRGGRFAGIGITQMLGFISADEDDNPDLMIHFQYGKANDTEMIPPFFKGMGLDEEIMLQIMAYSSGSDLLLPVPVLLYPKSRGHVTIRSNIPTDMPIITTGYMEDPADMEYMLMGIRIIERLVKTDPMLKVNASLKYLTYEGCCGIPFDTDEYWACALSHLGSTYHDQGGTCKMGTTTDCDAVVDPLLRVYGIKGLRVADLSILPSPVGAPTLATAVMIGEKVSDMIKLQWIPGYVPATPNNLYPYLFNTTEQYRYPP</sequence>
<dbReference type="GO" id="GO:0050660">
    <property type="term" value="F:flavin adenine dinucleotide binding"/>
    <property type="evidence" value="ECO:0007669"/>
    <property type="project" value="InterPro"/>
</dbReference>
<evidence type="ECO:0000256" key="3">
    <source>
        <dbReference type="ARBA" id="ARBA00023125"/>
    </source>
</evidence>
<evidence type="ECO:0000256" key="1">
    <source>
        <dbReference type="ARBA" id="ARBA00004123"/>
    </source>
</evidence>
<dbReference type="EMBL" id="WIXP02000010">
    <property type="protein sequence ID" value="KAF6204320.1"/>
    <property type="molecule type" value="Genomic_DNA"/>
</dbReference>
<evidence type="ECO:0000256" key="6">
    <source>
        <dbReference type="RuleBase" id="RU003968"/>
    </source>
</evidence>
<evidence type="ECO:0000259" key="8">
    <source>
        <dbReference type="PROSITE" id="PS00623"/>
    </source>
</evidence>
<dbReference type="Pfam" id="PF04182">
    <property type="entry name" value="B-block_TFIIIC"/>
    <property type="match status" value="1"/>
</dbReference>
<feature type="domain" description="Glucose-methanol-choline oxidoreductase N-terminal" evidence="9">
    <location>
        <begin position="2198"/>
        <end position="2212"/>
    </location>
</feature>